<keyword evidence="3" id="KW-1185">Reference proteome</keyword>
<protein>
    <recommendedName>
        <fullName evidence="1">Apple domain-containing protein</fullName>
    </recommendedName>
</protein>
<dbReference type="EMBL" id="JAXCGZ010011554">
    <property type="protein sequence ID" value="KAK7074521.1"/>
    <property type="molecule type" value="Genomic_DNA"/>
</dbReference>
<name>A0AAN8WY54_HALRR</name>
<comment type="caution">
    <text evidence="2">The sequence shown here is derived from an EMBL/GenBank/DDBJ whole genome shotgun (WGS) entry which is preliminary data.</text>
</comment>
<feature type="domain" description="Apple" evidence="1">
    <location>
        <begin position="18"/>
        <end position="80"/>
    </location>
</feature>
<accession>A0AAN8WY54</accession>
<gene>
    <name evidence="2" type="ORF">SK128_024273</name>
</gene>
<proteinExistence type="predicted"/>
<evidence type="ECO:0000259" key="1">
    <source>
        <dbReference type="Pfam" id="PF00024"/>
    </source>
</evidence>
<dbReference type="Pfam" id="PF00024">
    <property type="entry name" value="PAN_1"/>
    <property type="match status" value="1"/>
</dbReference>
<evidence type="ECO:0000313" key="2">
    <source>
        <dbReference type="EMBL" id="KAK7074521.1"/>
    </source>
</evidence>
<dbReference type="Gene3D" id="3.50.4.10">
    <property type="entry name" value="Hepatocyte Growth Factor"/>
    <property type="match status" value="1"/>
</dbReference>
<organism evidence="2 3">
    <name type="scientific">Halocaridina rubra</name>
    <name type="common">Hawaiian red shrimp</name>
    <dbReference type="NCBI Taxonomy" id="373956"/>
    <lineage>
        <taxon>Eukaryota</taxon>
        <taxon>Metazoa</taxon>
        <taxon>Ecdysozoa</taxon>
        <taxon>Arthropoda</taxon>
        <taxon>Crustacea</taxon>
        <taxon>Multicrustacea</taxon>
        <taxon>Malacostraca</taxon>
        <taxon>Eumalacostraca</taxon>
        <taxon>Eucarida</taxon>
        <taxon>Decapoda</taxon>
        <taxon>Pleocyemata</taxon>
        <taxon>Caridea</taxon>
        <taxon>Atyoidea</taxon>
        <taxon>Atyidae</taxon>
        <taxon>Halocaridina</taxon>
    </lineage>
</organism>
<dbReference type="InterPro" id="IPR003609">
    <property type="entry name" value="Pan_app"/>
</dbReference>
<dbReference type="AlphaFoldDB" id="A0AAN8WY54"/>
<dbReference type="Proteomes" id="UP001381693">
    <property type="component" value="Unassembled WGS sequence"/>
</dbReference>
<dbReference type="SUPFAM" id="SSF57414">
    <property type="entry name" value="Hairpin loop containing domain-like"/>
    <property type="match status" value="1"/>
</dbReference>
<reference evidence="2 3" key="1">
    <citation type="submission" date="2023-11" db="EMBL/GenBank/DDBJ databases">
        <title>Halocaridina rubra genome assembly.</title>
        <authorList>
            <person name="Smith C."/>
        </authorList>
    </citation>
    <scope>NUCLEOTIDE SEQUENCE [LARGE SCALE GENOMIC DNA]</scope>
    <source>
        <strain evidence="2">EP-1</strain>
        <tissue evidence="2">Whole</tissue>
    </source>
</reference>
<sequence length="185" mass="20922">MQNFEHSSIFLRATGQRFTLSGSTLASVDISRTLCGSLCYQTAACTSFNYNVNDHKCELLNTASYKDPDPSLVSDASWHYYMFVPPNLNFDKNVLCPDGSVLLKYDQPLYDRYNPSLDGYTCTMNSWALDEYSAGRKDCRLVIQYDVDFPGYDTSYSNEPGTYYNALKQCHTNNCIGMICTRTGK</sequence>
<evidence type="ECO:0000313" key="3">
    <source>
        <dbReference type="Proteomes" id="UP001381693"/>
    </source>
</evidence>